<dbReference type="InterPro" id="IPR029063">
    <property type="entry name" value="SAM-dependent_MTases_sf"/>
</dbReference>
<feature type="domain" description="Methyltransferase type 11" evidence="1">
    <location>
        <begin position="12"/>
        <end position="58"/>
    </location>
</feature>
<gene>
    <name evidence="2" type="ORF">MiSe_22630</name>
</gene>
<dbReference type="SUPFAM" id="SSF53335">
    <property type="entry name" value="S-adenosyl-L-methionine-dependent methyltransferases"/>
    <property type="match status" value="1"/>
</dbReference>
<comment type="caution">
    <text evidence="2">The sequence shown here is derived from an EMBL/GenBank/DDBJ whole genome shotgun (WGS) entry which is preliminary data.</text>
</comment>
<name>A0AAV3XBN4_9CYAN</name>
<dbReference type="Gene3D" id="3.40.50.150">
    <property type="entry name" value="Vaccinia Virus protein VP39"/>
    <property type="match status" value="1"/>
</dbReference>
<accession>A0AAV3XBN4</accession>
<dbReference type="EMBL" id="BLAY01000029">
    <property type="protein sequence ID" value="GET37510.1"/>
    <property type="molecule type" value="Genomic_DNA"/>
</dbReference>
<reference evidence="2" key="1">
    <citation type="submission" date="2019-10" db="EMBL/GenBank/DDBJ databases">
        <title>Draft genome sequece of Microseira wollei NIES-4236.</title>
        <authorList>
            <person name="Yamaguchi H."/>
            <person name="Suzuki S."/>
            <person name="Kawachi M."/>
        </authorList>
    </citation>
    <scope>NUCLEOTIDE SEQUENCE</scope>
    <source>
        <strain evidence="2">NIES-4236</strain>
    </source>
</reference>
<sequence>MSGVEVLVRENTAIKVTKFDGKRLPFEDKSYDFTMLVDVLHHTDDPAGLIRECVRVSRQFILIKDHLCESWWDRVRLRFMDWVGNRGYDVYLPYNYLSQKSWNKLYQIGGVVCEAKVTKLNLYSYPFSLIFDSNLHFIAKLVIPEFR</sequence>
<dbReference type="Pfam" id="PF08241">
    <property type="entry name" value="Methyltransf_11"/>
    <property type="match status" value="1"/>
</dbReference>
<evidence type="ECO:0000259" key="1">
    <source>
        <dbReference type="Pfam" id="PF08241"/>
    </source>
</evidence>
<organism evidence="2 3">
    <name type="scientific">Microseira wollei NIES-4236</name>
    <dbReference type="NCBI Taxonomy" id="2530354"/>
    <lineage>
        <taxon>Bacteria</taxon>
        <taxon>Bacillati</taxon>
        <taxon>Cyanobacteriota</taxon>
        <taxon>Cyanophyceae</taxon>
        <taxon>Oscillatoriophycideae</taxon>
        <taxon>Aerosakkonematales</taxon>
        <taxon>Aerosakkonemataceae</taxon>
        <taxon>Microseira</taxon>
    </lineage>
</organism>
<protein>
    <recommendedName>
        <fullName evidence="1">Methyltransferase type 11 domain-containing protein</fullName>
    </recommendedName>
</protein>
<evidence type="ECO:0000313" key="2">
    <source>
        <dbReference type="EMBL" id="GET37510.1"/>
    </source>
</evidence>
<keyword evidence="3" id="KW-1185">Reference proteome</keyword>
<dbReference type="AlphaFoldDB" id="A0AAV3XBN4"/>
<evidence type="ECO:0000313" key="3">
    <source>
        <dbReference type="Proteomes" id="UP001050975"/>
    </source>
</evidence>
<dbReference type="InterPro" id="IPR013216">
    <property type="entry name" value="Methyltransf_11"/>
</dbReference>
<dbReference type="GO" id="GO:0008757">
    <property type="term" value="F:S-adenosylmethionine-dependent methyltransferase activity"/>
    <property type="evidence" value="ECO:0007669"/>
    <property type="project" value="InterPro"/>
</dbReference>
<proteinExistence type="predicted"/>
<dbReference type="Proteomes" id="UP001050975">
    <property type="component" value="Unassembled WGS sequence"/>
</dbReference>